<gene>
    <name evidence="2" type="ORF">F0562_023472</name>
</gene>
<feature type="region of interest" description="Disordered" evidence="1">
    <location>
        <begin position="459"/>
        <end position="553"/>
    </location>
</feature>
<dbReference type="Gene3D" id="3.40.50.300">
    <property type="entry name" value="P-loop containing nucleotide triphosphate hydrolases"/>
    <property type="match status" value="1"/>
</dbReference>
<keyword evidence="3" id="KW-1185">Reference proteome</keyword>
<dbReference type="FunFam" id="3.40.50.300:FF:000978">
    <property type="entry name" value="YLP motif-containing protein 1 isoform X3"/>
    <property type="match status" value="1"/>
</dbReference>
<evidence type="ECO:0000313" key="2">
    <source>
        <dbReference type="EMBL" id="KAA8542392.1"/>
    </source>
</evidence>
<feature type="compositionally biased region" description="Polar residues" evidence="1">
    <location>
        <begin position="589"/>
        <end position="605"/>
    </location>
</feature>
<proteinExistence type="predicted"/>
<dbReference type="PANTHER" id="PTHR13413:SF0">
    <property type="entry name" value="YLP MOTIF-CONTAINING PROTEIN 1"/>
    <property type="match status" value="1"/>
</dbReference>
<protein>
    <recommendedName>
        <fullName evidence="4">YLP motif-containing protein 1</fullName>
    </recommendedName>
</protein>
<feature type="region of interest" description="Disordered" evidence="1">
    <location>
        <begin position="589"/>
        <end position="619"/>
    </location>
</feature>
<name>A0A5J5BL14_9ASTE</name>
<dbReference type="AlphaFoldDB" id="A0A5J5BL14"/>
<organism evidence="2 3">
    <name type="scientific">Nyssa sinensis</name>
    <dbReference type="NCBI Taxonomy" id="561372"/>
    <lineage>
        <taxon>Eukaryota</taxon>
        <taxon>Viridiplantae</taxon>
        <taxon>Streptophyta</taxon>
        <taxon>Embryophyta</taxon>
        <taxon>Tracheophyta</taxon>
        <taxon>Spermatophyta</taxon>
        <taxon>Magnoliopsida</taxon>
        <taxon>eudicotyledons</taxon>
        <taxon>Gunneridae</taxon>
        <taxon>Pentapetalae</taxon>
        <taxon>asterids</taxon>
        <taxon>Cornales</taxon>
        <taxon>Nyssaceae</taxon>
        <taxon>Nyssa</taxon>
    </lineage>
</organism>
<evidence type="ECO:0000256" key="1">
    <source>
        <dbReference type="SAM" id="MobiDB-lite"/>
    </source>
</evidence>
<reference evidence="2 3" key="1">
    <citation type="submission" date="2019-09" db="EMBL/GenBank/DDBJ databases">
        <title>A chromosome-level genome assembly of the Chinese tupelo Nyssa sinensis.</title>
        <authorList>
            <person name="Yang X."/>
            <person name="Kang M."/>
            <person name="Yang Y."/>
            <person name="Xiong H."/>
            <person name="Wang M."/>
            <person name="Zhang Z."/>
            <person name="Wang Z."/>
            <person name="Wu H."/>
            <person name="Ma T."/>
            <person name="Liu J."/>
            <person name="Xi Z."/>
        </authorList>
    </citation>
    <scope>NUCLEOTIDE SEQUENCE [LARGE SCALE GENOMIC DNA]</scope>
    <source>
        <strain evidence="2">J267</strain>
        <tissue evidence="2">Leaf</tissue>
    </source>
</reference>
<evidence type="ECO:0000313" key="3">
    <source>
        <dbReference type="Proteomes" id="UP000325577"/>
    </source>
</evidence>
<dbReference type="InterPro" id="IPR027417">
    <property type="entry name" value="P-loop_NTPase"/>
</dbReference>
<dbReference type="PANTHER" id="PTHR13413">
    <property type="entry name" value="YLP MOTIF CONTAINING PROTEIN NUCLEAR PROTEIN ZAP"/>
    <property type="match status" value="1"/>
</dbReference>
<dbReference type="GO" id="GO:0005634">
    <property type="term" value="C:nucleus"/>
    <property type="evidence" value="ECO:0007669"/>
    <property type="project" value="InterPro"/>
</dbReference>
<dbReference type="InterPro" id="IPR026314">
    <property type="entry name" value="YLP_motif_con_p1"/>
</dbReference>
<accession>A0A5J5BL14</accession>
<sequence>MDHSWRLRPPVQGNICPTCSISHFPFCHPHPSFNQNPRFQTHHDHSFERPFFDPFLDHRGPTAGLHRPFVENPIDGFGDPRAWHRDSNLQRESGEFHGQSQIGDSGMVTGFLRDGFTPPGYDHGNVGFKRMRVDETGMGSFMNENHVSSFRISTENERILRLIRDHGGASSGTPQGGVNSVLGMSSGFNFETNEYALKSSVLDKNFSSRDGGEHRKFDELLGNRNEMTLEPPRNFDTNNFQDPGFGNFDRKGTSVLPEPGFNPHSYGEEHGLAFASRYTRINRNEELGQSRYGQVENSLHPSLPTNGHSGLLAGGSTNVKQGRQVEDVAALYHEGVRYNSKMGDDYVSTVEKADLNRQSHVSHSQSVRYPTLEVPNKNYYDHKFQRGYPVDSWSTKEPDHWQGLSGLNTQYHEQIGTIENCNPNSSLPQPYTMQAPLQPKHDFQSPGHLSDMRKSFEVNVPSQDGNQGLDGHGSLNKQGGYLPIPSGSNLFSENMGRMQASRVSNVQPPLPASPPPPLPLDPPRHPMDPPRPFLSEPYASSSPSETSSTLFPIPMSSSATLPSSHPLVPEHFLAQPLFHNKQHLHASTGFATEESQSIQRTSSKQYLEEGRPLPLRHLSSDKPKVIDASRIFKQPHRVNRPDHIVIILRGLPGSGKSYLAKMLRDLEVENGGGAPRIHSMDDYFMTEVEKVEDSDVSKSSGSVRGKKPVMKKVMEYCYEPEMEEAYRSSMLKAFKKTLEEGVFSFIIVDDRNLRVADFAQFWATAKRSGYEVYLLEATYKDPVGCAARNVHGFTQDDIQRMARQWEEDSILVLEAGYKVIIPWRRFEGKWHSRGGHGYRRYRF</sequence>
<dbReference type="GO" id="GO:0032204">
    <property type="term" value="P:regulation of telomere maintenance"/>
    <property type="evidence" value="ECO:0007669"/>
    <property type="project" value="TreeGrafter"/>
</dbReference>
<dbReference type="EMBL" id="CM018035">
    <property type="protein sequence ID" value="KAA8542392.1"/>
    <property type="molecule type" value="Genomic_DNA"/>
</dbReference>
<feature type="compositionally biased region" description="Pro residues" evidence="1">
    <location>
        <begin position="508"/>
        <end position="521"/>
    </location>
</feature>
<evidence type="ECO:0008006" key="4">
    <source>
        <dbReference type="Google" id="ProtNLM"/>
    </source>
</evidence>
<feature type="compositionally biased region" description="Low complexity" evidence="1">
    <location>
        <begin position="535"/>
        <end position="549"/>
    </location>
</feature>
<dbReference type="OrthoDB" id="513595at2759"/>
<dbReference type="SUPFAM" id="SSF52540">
    <property type="entry name" value="P-loop containing nucleoside triphosphate hydrolases"/>
    <property type="match status" value="1"/>
</dbReference>
<dbReference type="Proteomes" id="UP000325577">
    <property type="component" value="Linkage Group LG12"/>
</dbReference>